<name>A0A1M6QCZ5_9FLAO</name>
<sequence length="205" mass="22909">MKFVLSTIRASFWAFLAIVALLSCDGPKSFYSLPTFVTEGTFNAVIEIPAGTNKKIEYDAIGNVFKVDEKNGAERIIQFLPYPANYGFIPSTLSDIRTGGDGDALDVLVLAEALDTGTIMQCIPIGVLRLLDDGEEDHKIIAIPLENKKRLIDARNFTELSKNYPAIMEIIELWFLNYNKDDLAEVKGWGDEMEALKEIENQLKK</sequence>
<comment type="cofactor">
    <cofactor evidence="1">
        <name>Mg(2+)</name>
        <dbReference type="ChEBI" id="CHEBI:18420"/>
    </cofactor>
</comment>
<gene>
    <name evidence="6" type="ORF">SAMN04487891_101543</name>
    <name evidence="7" type="ORF">SAMN05216293_0550</name>
</gene>
<dbReference type="InterPro" id="IPR008162">
    <property type="entry name" value="Pyrophosphatase"/>
</dbReference>
<dbReference type="InterPro" id="IPR036649">
    <property type="entry name" value="Pyrophosphatase_sf"/>
</dbReference>
<dbReference type="PROSITE" id="PS51257">
    <property type="entry name" value="PROKAR_LIPOPROTEIN"/>
    <property type="match status" value="1"/>
</dbReference>
<comment type="caution">
    <text evidence="7">The sequence shown here is derived from an EMBL/GenBank/DDBJ whole genome shotgun (WGS) entry which is preliminary data.</text>
</comment>
<dbReference type="AlphaFoldDB" id="A0A1M6QCZ5"/>
<proteinExistence type="predicted"/>
<dbReference type="Gene3D" id="3.90.80.10">
    <property type="entry name" value="Inorganic pyrophosphatase"/>
    <property type="match status" value="1"/>
</dbReference>
<evidence type="ECO:0000313" key="7">
    <source>
        <dbReference type="EMBL" id="SHK18122.1"/>
    </source>
</evidence>
<dbReference type="GO" id="GO:0005737">
    <property type="term" value="C:cytoplasm"/>
    <property type="evidence" value="ECO:0007669"/>
    <property type="project" value="InterPro"/>
</dbReference>
<dbReference type="GO" id="GO:0000287">
    <property type="term" value="F:magnesium ion binding"/>
    <property type="evidence" value="ECO:0007669"/>
    <property type="project" value="InterPro"/>
</dbReference>
<reference evidence="7 8" key="1">
    <citation type="submission" date="2016-11" db="EMBL/GenBank/DDBJ databases">
        <authorList>
            <person name="Varghese N."/>
            <person name="Submissions S."/>
        </authorList>
    </citation>
    <scope>NUCLEOTIDE SEQUENCE [LARGE SCALE GENOMIC DNA]</scope>
    <source>
        <strain evidence="7 8">CGMCC 1.12174</strain>
        <strain evidence="6 9">DSM 26351</strain>
    </source>
</reference>
<keyword evidence="9" id="KW-1185">Reference proteome</keyword>
<organism evidence="7 8">
    <name type="scientific">Flagellimonas taeanensis</name>
    <dbReference type="NCBI Taxonomy" id="1005926"/>
    <lineage>
        <taxon>Bacteria</taxon>
        <taxon>Pseudomonadati</taxon>
        <taxon>Bacteroidota</taxon>
        <taxon>Flavobacteriia</taxon>
        <taxon>Flavobacteriales</taxon>
        <taxon>Flavobacteriaceae</taxon>
        <taxon>Flagellimonas</taxon>
    </lineage>
</organism>
<dbReference type="Proteomes" id="UP000184031">
    <property type="component" value="Unassembled WGS sequence"/>
</dbReference>
<dbReference type="EMBL" id="FRAT01000001">
    <property type="protein sequence ID" value="SHK18122.1"/>
    <property type="molecule type" value="Genomic_DNA"/>
</dbReference>
<evidence type="ECO:0000256" key="1">
    <source>
        <dbReference type="ARBA" id="ARBA00001946"/>
    </source>
</evidence>
<keyword evidence="3" id="KW-0479">Metal-binding</keyword>
<evidence type="ECO:0000256" key="3">
    <source>
        <dbReference type="ARBA" id="ARBA00022723"/>
    </source>
</evidence>
<keyword evidence="5" id="KW-0460">Magnesium</keyword>
<evidence type="ECO:0000256" key="4">
    <source>
        <dbReference type="ARBA" id="ARBA00022801"/>
    </source>
</evidence>
<dbReference type="EMBL" id="FOKU01000001">
    <property type="protein sequence ID" value="SFB70276.1"/>
    <property type="molecule type" value="Genomic_DNA"/>
</dbReference>
<dbReference type="SUPFAM" id="SSF50324">
    <property type="entry name" value="Inorganic pyrophosphatase"/>
    <property type="match status" value="1"/>
</dbReference>
<accession>A0A1M6QCZ5</accession>
<evidence type="ECO:0000313" key="9">
    <source>
        <dbReference type="Proteomes" id="UP000198940"/>
    </source>
</evidence>
<dbReference type="PANTHER" id="PTHR10286">
    <property type="entry name" value="INORGANIC PYROPHOSPHATASE"/>
    <property type="match status" value="1"/>
</dbReference>
<dbReference type="STRING" id="1055723.SAMN05216293_0550"/>
<dbReference type="Proteomes" id="UP000198940">
    <property type="component" value="Unassembled WGS sequence"/>
</dbReference>
<evidence type="ECO:0000313" key="8">
    <source>
        <dbReference type="Proteomes" id="UP000184031"/>
    </source>
</evidence>
<dbReference type="RefSeq" id="WP_083569542.1">
    <property type="nucleotide sequence ID" value="NZ_FOKU01000001.1"/>
</dbReference>
<protein>
    <recommendedName>
        <fullName evidence="2">inorganic diphosphatase</fullName>
        <ecNumber evidence="2">3.6.1.1</ecNumber>
    </recommendedName>
</protein>
<dbReference type="Pfam" id="PF00719">
    <property type="entry name" value="Pyrophosphatase"/>
    <property type="match status" value="1"/>
</dbReference>
<dbReference type="EC" id="3.6.1.1" evidence="2"/>
<keyword evidence="4" id="KW-0378">Hydrolase</keyword>
<dbReference type="GO" id="GO:0006796">
    <property type="term" value="P:phosphate-containing compound metabolic process"/>
    <property type="evidence" value="ECO:0007669"/>
    <property type="project" value="InterPro"/>
</dbReference>
<evidence type="ECO:0000313" key="6">
    <source>
        <dbReference type="EMBL" id="SFB70276.1"/>
    </source>
</evidence>
<dbReference type="GO" id="GO:0004427">
    <property type="term" value="F:inorganic diphosphate phosphatase activity"/>
    <property type="evidence" value="ECO:0007669"/>
    <property type="project" value="UniProtKB-EC"/>
</dbReference>
<evidence type="ECO:0000256" key="5">
    <source>
        <dbReference type="ARBA" id="ARBA00022842"/>
    </source>
</evidence>
<evidence type="ECO:0000256" key="2">
    <source>
        <dbReference type="ARBA" id="ARBA00012146"/>
    </source>
</evidence>